<proteinExistence type="predicted"/>
<keyword evidence="2" id="KW-1185">Reference proteome</keyword>
<dbReference type="GO" id="GO:0030254">
    <property type="term" value="P:protein secretion by the type III secretion system"/>
    <property type="evidence" value="ECO:0007669"/>
    <property type="project" value="InterPro"/>
</dbReference>
<dbReference type="eggNOG" id="ENOG502ZIV0">
    <property type="taxonomic scope" value="Bacteria"/>
</dbReference>
<evidence type="ECO:0008006" key="3">
    <source>
        <dbReference type="Google" id="ProtNLM"/>
    </source>
</evidence>
<reference evidence="1 2" key="2">
    <citation type="journal article" date="2006" name="J. Microbiol. Methods">
        <title>Genomic flank-sequencing of plasposon insertion sites for rapid identification of functional genes.</title>
        <authorList>
            <person name="Leveau J.H."/>
            <person name="Gerards S."/>
            <person name="Fritsche K."/>
            <person name="Zondag G."/>
            <person name="van Veen J.A."/>
        </authorList>
    </citation>
    <scope>NUCLEOTIDE SEQUENCE [LARGE SCALE GENOMIC DNA]</scope>
    <source>
        <strain evidence="1 2">Ter331</strain>
    </source>
</reference>
<reference evidence="2" key="6">
    <citation type="submission" date="2011-05" db="EMBL/GenBank/DDBJ databases">
        <title>Complete sequence of Collimonas fungivorans Ter331.</title>
        <authorList>
            <person name="Leveau J.H."/>
        </authorList>
    </citation>
    <scope>NUCLEOTIDE SEQUENCE [LARGE SCALE GENOMIC DNA]</scope>
    <source>
        <strain evidence="2">Ter331</strain>
    </source>
</reference>
<protein>
    <recommendedName>
        <fullName evidence="3">Tir chaperone family protein</fullName>
    </recommendedName>
</protein>
<gene>
    <name evidence="1" type="ordered locus">CFU_4305</name>
</gene>
<reference evidence="1 2" key="5">
    <citation type="journal article" date="2011" name="ISME J.">
        <title>Dual transcriptional profiling of a bacterial/fungal confrontation: Collimonas fungivorans versus Aspergillus niger.</title>
        <authorList>
            <person name="Mela F."/>
            <person name="Fritsche K."/>
            <person name="de Boer W."/>
            <person name="van Veen J.A."/>
            <person name="de Graaff L.H."/>
            <person name="van den Berg M."/>
            <person name="Leveau J.H."/>
        </authorList>
    </citation>
    <scope>NUCLEOTIDE SEQUENCE [LARGE SCALE GENOMIC DNA]</scope>
    <source>
        <strain evidence="1 2">Ter331</strain>
    </source>
</reference>
<accession>G0AFN7</accession>
<dbReference type="STRING" id="1005048.CFU_4305"/>
<reference evidence="1 2" key="1">
    <citation type="journal article" date="2004" name="Environ. Microbiol.">
        <title>Phylogeny-function analysis of (meta)genomic libraries: screening for expression of ribosomal RNA genes by large-insert library fluorescent in situ hybridization (LIL-FISH).</title>
        <authorList>
            <person name="Leveau J.H."/>
            <person name="Gerards S."/>
            <person name="de Boer W."/>
            <person name="van Veen J.A."/>
        </authorList>
    </citation>
    <scope>NUCLEOTIDE SEQUENCE [LARGE SCALE GENOMIC DNA]</scope>
    <source>
        <strain evidence="1 2">Ter331</strain>
    </source>
</reference>
<dbReference type="HOGENOM" id="CLU_1719204_0_0_4"/>
<reference evidence="1 2" key="4">
    <citation type="journal article" date="2010" name="Environ. Microbiol.">
        <title>The bacterial genus Collimonas: mycophagy, weathering and other adaptive solutions to life in oligotrophic soil environments.</title>
        <authorList>
            <person name="Leveau J.H."/>
            <person name="Uroz S."/>
            <person name="de Boer W."/>
        </authorList>
    </citation>
    <scope>NUCLEOTIDE SEQUENCE [LARGE SCALE GENOMIC DNA]</scope>
    <source>
        <strain evidence="1 2">Ter331</strain>
    </source>
</reference>
<evidence type="ECO:0000313" key="1">
    <source>
        <dbReference type="EMBL" id="AEK64126.1"/>
    </source>
</evidence>
<reference evidence="1 2" key="3">
    <citation type="journal article" date="2008" name="FEMS Microbiol. Ecol.">
        <title>Identification and characterization of genes underlying chitinolysis in Collimonas fungivorans Ter331.</title>
        <authorList>
            <person name="Fritsche K."/>
            <person name="de Boer W."/>
            <person name="Gerards S."/>
            <person name="van den Berg M."/>
            <person name="van Veen J.A."/>
            <person name="Leveau J.H."/>
        </authorList>
    </citation>
    <scope>NUCLEOTIDE SEQUENCE [LARGE SCALE GENOMIC DNA]</scope>
    <source>
        <strain evidence="1 2">Ter331</strain>
    </source>
</reference>
<dbReference type="RefSeq" id="WP_014008278.1">
    <property type="nucleotide sequence ID" value="NC_015856.1"/>
</dbReference>
<sequence length="152" mass="16411">MKFGNTLHPTKSGQPVTPPAALQEFEATREVLVLVAEVMLLLGTTKEVAREVARTGRLLIGEQRLLLACAPDDSALIASALLDPAWANPAARRALLQANAQLLLSSGVVATDGYGGPSLMRRWPLAQPQPVALARWLRELAAFATEIQMKRH</sequence>
<name>G0AFN7_COLFT</name>
<dbReference type="AlphaFoldDB" id="G0AFN7"/>
<dbReference type="KEGG" id="cfu:CFU_4305"/>
<organism evidence="1 2">
    <name type="scientific">Collimonas fungivorans (strain Ter331)</name>
    <dbReference type="NCBI Taxonomy" id="1005048"/>
    <lineage>
        <taxon>Bacteria</taxon>
        <taxon>Pseudomonadati</taxon>
        <taxon>Pseudomonadota</taxon>
        <taxon>Betaproteobacteria</taxon>
        <taxon>Burkholderiales</taxon>
        <taxon>Oxalobacteraceae</taxon>
        <taxon>Collimonas</taxon>
    </lineage>
</organism>
<dbReference type="EMBL" id="CP002745">
    <property type="protein sequence ID" value="AEK64126.1"/>
    <property type="molecule type" value="Genomic_DNA"/>
</dbReference>
<dbReference type="Proteomes" id="UP000008392">
    <property type="component" value="Chromosome"/>
</dbReference>
<evidence type="ECO:0000313" key="2">
    <source>
        <dbReference type="Proteomes" id="UP000008392"/>
    </source>
</evidence>